<evidence type="ECO:0000313" key="2">
    <source>
        <dbReference type="EMBL" id="EGJ49584.1"/>
    </source>
</evidence>
<proteinExistence type="predicted"/>
<sequence>MTSLNYAGRSDMKRRIPTILLYAGFGLAVLVLLAMIKFPWPVLAGRLTSTVNASGVVRLSYLVATPSCFPPGLVLEGVALTSAQDPDTPLFTASRVRLTPAWLSFLVGKTGVKLRAEAYGGELRGRITADGITSPENFVVDLSLDDLDLSRHPQLAEQAGAQGLLSGRISLAGPLSGSQALLGNADLAVTSGAARYKSDFLTRDVVRLGKVQADLTWLNGRLGVERLAMAEGDLQGELKGSFQPGQGGKPLSGGKLTVDGSLLVEPSLLHLDKIPDRSIADRLRRKEPLHPKWNGPVAPLVGLAGML</sequence>
<feature type="transmembrane region" description="Helical" evidence="1">
    <location>
        <begin position="20"/>
        <end position="40"/>
    </location>
</feature>
<keyword evidence="1" id="KW-0812">Transmembrane</keyword>
<keyword evidence="3" id="KW-1185">Reference proteome</keyword>
<organism evidence="2 3">
    <name type="scientific">Desulfocurvibacter africanus subsp. africanus str. Walvis Bay</name>
    <dbReference type="NCBI Taxonomy" id="690850"/>
    <lineage>
        <taxon>Bacteria</taxon>
        <taxon>Pseudomonadati</taxon>
        <taxon>Thermodesulfobacteriota</taxon>
        <taxon>Desulfovibrionia</taxon>
        <taxon>Desulfovibrionales</taxon>
        <taxon>Desulfovibrionaceae</taxon>
        <taxon>Desulfocurvibacter</taxon>
    </lineage>
</organism>
<name>F3YYE0_DESAF</name>
<dbReference type="KEGG" id="daf:Desaf_1245"/>
<dbReference type="EMBL" id="CP003221">
    <property type="protein sequence ID" value="EGJ49584.1"/>
    <property type="molecule type" value="Genomic_DNA"/>
</dbReference>
<dbReference type="InterPro" id="IPR030925">
    <property type="entry name" value="T2SS_GspN_Lepto"/>
</dbReference>
<evidence type="ECO:0008006" key="4">
    <source>
        <dbReference type="Google" id="ProtNLM"/>
    </source>
</evidence>
<evidence type="ECO:0000313" key="3">
    <source>
        <dbReference type="Proteomes" id="UP000007844"/>
    </source>
</evidence>
<dbReference type="STRING" id="690850.Desaf_1245"/>
<evidence type="ECO:0000256" key="1">
    <source>
        <dbReference type="SAM" id="Phobius"/>
    </source>
</evidence>
<dbReference type="AlphaFoldDB" id="F3YYE0"/>
<keyword evidence="1" id="KW-0472">Membrane</keyword>
<gene>
    <name evidence="2" type="ORF">Desaf_1245</name>
</gene>
<dbReference type="NCBIfam" id="TIGR04411">
    <property type="entry name" value="T2SS_GspN_Lepto"/>
    <property type="match status" value="1"/>
</dbReference>
<accession>F3YYE0</accession>
<protein>
    <recommendedName>
        <fullName evidence="4">Type II secretion system protein GspN</fullName>
    </recommendedName>
</protein>
<keyword evidence="1" id="KW-1133">Transmembrane helix</keyword>
<reference evidence="2 3" key="1">
    <citation type="journal article" date="2011" name="J. Bacteriol.">
        <title>Genome sequence of the mercury-methylating and pleomorphic Desulfovibrio africanus Strain Walvis Bay.</title>
        <authorList>
            <person name="Brown S.D."/>
            <person name="Wall J.D."/>
            <person name="Kucken A.M."/>
            <person name="Gilmour C.C."/>
            <person name="Podar M."/>
            <person name="Brandt C.C."/>
            <person name="Teshima H."/>
            <person name="Detter J.C."/>
            <person name="Han C.S."/>
            <person name="Land M.L."/>
            <person name="Lucas S."/>
            <person name="Han J."/>
            <person name="Pennacchio L."/>
            <person name="Nolan M."/>
            <person name="Pitluck S."/>
            <person name="Woyke T."/>
            <person name="Goodwin L."/>
            <person name="Palumbo A.V."/>
            <person name="Elias D.A."/>
        </authorList>
    </citation>
    <scope>NUCLEOTIDE SEQUENCE [LARGE SCALE GENOMIC DNA]</scope>
    <source>
        <strain evidence="2 3">Walvis Bay</strain>
    </source>
</reference>
<dbReference type="HOGENOM" id="CLU_905283_0_0_7"/>
<dbReference type="Proteomes" id="UP000007844">
    <property type="component" value="Chromosome"/>
</dbReference>